<reference evidence="1 2" key="1">
    <citation type="submission" date="2022-01" db="EMBL/GenBank/DDBJ databases">
        <title>A high-quality chromosome-level genome assembly of rohu carp, Labeo rohita.</title>
        <authorList>
            <person name="Arick M.A. II"/>
            <person name="Hsu C.-Y."/>
            <person name="Magbanua Z."/>
            <person name="Pechanova O."/>
            <person name="Grover C."/>
            <person name="Miller E."/>
            <person name="Thrash A."/>
            <person name="Ezzel L."/>
            <person name="Alam S."/>
            <person name="Benzie J."/>
            <person name="Hamilton M."/>
            <person name="Karsi A."/>
            <person name="Lawrence M.L."/>
            <person name="Peterson D.G."/>
        </authorList>
    </citation>
    <scope>NUCLEOTIDE SEQUENCE [LARGE SCALE GENOMIC DNA]</scope>
    <source>
        <strain evidence="2">BAU-BD-2019</strain>
        <tissue evidence="1">Blood</tissue>
    </source>
</reference>
<name>A0ABQ8L6G4_LABRO</name>
<evidence type="ECO:0000313" key="2">
    <source>
        <dbReference type="Proteomes" id="UP000830375"/>
    </source>
</evidence>
<gene>
    <name evidence="1" type="ORF">H4Q32_028061</name>
</gene>
<evidence type="ECO:0000313" key="1">
    <source>
        <dbReference type="EMBL" id="KAI2646328.1"/>
    </source>
</evidence>
<organism evidence="1 2">
    <name type="scientific">Labeo rohita</name>
    <name type="common">Indian major carp</name>
    <name type="synonym">Cyprinus rohita</name>
    <dbReference type="NCBI Taxonomy" id="84645"/>
    <lineage>
        <taxon>Eukaryota</taxon>
        <taxon>Metazoa</taxon>
        <taxon>Chordata</taxon>
        <taxon>Craniata</taxon>
        <taxon>Vertebrata</taxon>
        <taxon>Euteleostomi</taxon>
        <taxon>Actinopterygii</taxon>
        <taxon>Neopterygii</taxon>
        <taxon>Teleostei</taxon>
        <taxon>Ostariophysi</taxon>
        <taxon>Cypriniformes</taxon>
        <taxon>Cyprinidae</taxon>
        <taxon>Labeoninae</taxon>
        <taxon>Labeonini</taxon>
        <taxon>Labeo</taxon>
    </lineage>
</organism>
<protein>
    <submittedName>
        <fullName evidence="1">Demethylphylloquinone reductase NdbB</fullName>
    </submittedName>
</protein>
<keyword evidence="2" id="KW-1185">Reference proteome</keyword>
<dbReference type="Proteomes" id="UP000830375">
    <property type="component" value="Unassembled WGS sequence"/>
</dbReference>
<accession>A0ABQ8L6G4</accession>
<comment type="caution">
    <text evidence="1">The sequence shown here is derived from an EMBL/GenBank/DDBJ whole genome shotgun (WGS) entry which is preliminary data.</text>
</comment>
<sequence length="91" mass="10678">MPTIETTLTAWWKFHQITNSPLIPCKYTPIWNNPDFLANKKPLNFRTWADKGITQLQHIINNNNLATFSHIAQTYSIGSNWFLEYLQIKIT</sequence>
<dbReference type="EMBL" id="JACTAM010001478">
    <property type="protein sequence ID" value="KAI2646328.1"/>
    <property type="molecule type" value="Genomic_DNA"/>
</dbReference>
<proteinExistence type="predicted"/>